<organism evidence="1 2">
    <name type="scientific">Caenispirillum bisanense</name>
    <dbReference type="NCBI Taxonomy" id="414052"/>
    <lineage>
        <taxon>Bacteria</taxon>
        <taxon>Pseudomonadati</taxon>
        <taxon>Pseudomonadota</taxon>
        <taxon>Alphaproteobacteria</taxon>
        <taxon>Rhodospirillales</taxon>
        <taxon>Novispirillaceae</taxon>
        <taxon>Caenispirillum</taxon>
    </lineage>
</organism>
<accession>A0A286GM52</accession>
<dbReference type="Proteomes" id="UP000219621">
    <property type="component" value="Unassembled WGS sequence"/>
</dbReference>
<name>A0A286GM52_9PROT</name>
<protein>
    <submittedName>
        <fullName evidence="1">Uncharacterized protein</fullName>
    </submittedName>
</protein>
<evidence type="ECO:0000313" key="2">
    <source>
        <dbReference type="Proteomes" id="UP000219621"/>
    </source>
</evidence>
<evidence type="ECO:0000313" key="1">
    <source>
        <dbReference type="EMBL" id="SOD96621.1"/>
    </source>
</evidence>
<keyword evidence="2" id="KW-1185">Reference proteome</keyword>
<dbReference type="RefSeq" id="WP_097279795.1">
    <property type="nucleotide sequence ID" value="NZ_OCNJ01000006.1"/>
</dbReference>
<gene>
    <name evidence="1" type="ORF">SAMN05421508_1068</name>
</gene>
<sequence>MKTDLAARVLNVVTLAAYNHGTDQRDPVAILDTMERIEAMKLDERTVAVLEAWHASNDDWATADDVFAAADKLVKEQERRRKAKAPKPPKALITY</sequence>
<dbReference type="EMBL" id="OCNJ01000006">
    <property type="protein sequence ID" value="SOD96621.1"/>
    <property type="molecule type" value="Genomic_DNA"/>
</dbReference>
<dbReference type="AlphaFoldDB" id="A0A286GM52"/>
<reference evidence="1 2" key="1">
    <citation type="submission" date="2017-09" db="EMBL/GenBank/DDBJ databases">
        <authorList>
            <person name="Ehlers B."/>
            <person name="Leendertz F.H."/>
        </authorList>
    </citation>
    <scope>NUCLEOTIDE SEQUENCE [LARGE SCALE GENOMIC DNA]</scope>
    <source>
        <strain evidence="1 2">USBA 140</strain>
    </source>
</reference>
<proteinExistence type="predicted"/>